<dbReference type="EMBL" id="CP012542">
    <property type="protein sequence ID" value="QCD44691.1"/>
    <property type="molecule type" value="Genomic_DNA"/>
</dbReference>
<protein>
    <submittedName>
        <fullName evidence="1">Uncharacterized protein</fullName>
    </submittedName>
</protein>
<evidence type="ECO:0000313" key="2">
    <source>
        <dbReference type="Proteomes" id="UP000503264"/>
    </source>
</evidence>
<name>A0A6G5QGB2_9BACT</name>
<reference evidence="1 2" key="1">
    <citation type="submission" date="2016-07" db="EMBL/GenBank/DDBJ databases">
        <title>Comparative genomics of the Campylobacter concisus group.</title>
        <authorList>
            <person name="Miller W.G."/>
            <person name="Yee E."/>
            <person name="Chapman M.H."/>
            <person name="Huynh S."/>
            <person name="Bono J.L."/>
            <person name="On S.L.W."/>
            <person name="StLeger J."/>
            <person name="Foster G."/>
            <person name="Parker C.T."/>
        </authorList>
    </citation>
    <scope>NUCLEOTIDE SEQUENCE [LARGE SCALE GENOMIC DNA]</scope>
    <source>
        <strain evidence="1 2">CCUG 21559</strain>
    </source>
</reference>
<keyword evidence="2" id="KW-1185">Reference proteome</keyword>
<organism evidence="1 2">
    <name type="scientific">Campylobacter mucosalis CCUG 21559</name>
    <dbReference type="NCBI Taxonomy" id="1032067"/>
    <lineage>
        <taxon>Bacteria</taxon>
        <taxon>Pseudomonadati</taxon>
        <taxon>Campylobacterota</taxon>
        <taxon>Epsilonproteobacteria</taxon>
        <taxon>Campylobacterales</taxon>
        <taxon>Campylobacteraceae</taxon>
        <taxon>Campylobacter</taxon>
    </lineage>
</organism>
<gene>
    <name evidence="1" type="ORF">CMUC_0902</name>
</gene>
<proteinExistence type="predicted"/>
<accession>A0A6G5QGB2</accession>
<sequence length="76" mass="9238">MKKVITYKILKDFLLGFYKYETVKQILRPNFRLQPRYEIMKNAWAELGVPFEAWENIRAWLSEQEAKQTDQKKAKK</sequence>
<dbReference type="AlphaFoldDB" id="A0A6G5QGB2"/>
<evidence type="ECO:0000313" key="1">
    <source>
        <dbReference type="EMBL" id="QCD44691.1"/>
    </source>
</evidence>
<dbReference type="RefSeq" id="WP_171993716.1">
    <property type="nucleotide sequence ID" value="NZ_CP012542.1"/>
</dbReference>
<dbReference type="Proteomes" id="UP000503264">
    <property type="component" value="Chromosome"/>
</dbReference>